<dbReference type="InterPro" id="IPR013561">
    <property type="entry name" value="FilR1_middle_dom"/>
</dbReference>
<keyword evidence="4" id="KW-1185">Reference proteome</keyword>
<dbReference type="CDD" id="cd00090">
    <property type="entry name" value="HTH_ARSR"/>
    <property type="match status" value="1"/>
</dbReference>
<evidence type="ECO:0000313" key="4">
    <source>
        <dbReference type="Proteomes" id="UP000830729"/>
    </source>
</evidence>
<dbReference type="InterPro" id="IPR036390">
    <property type="entry name" value="WH_DNA-bd_sf"/>
</dbReference>
<feature type="domain" description="Methanogenesis regulatory protein FilR1 middle" evidence="1">
    <location>
        <begin position="124"/>
        <end position="253"/>
    </location>
</feature>
<dbReference type="Pfam" id="PF08350">
    <property type="entry name" value="FilR1_middle"/>
    <property type="match status" value="1"/>
</dbReference>
<dbReference type="Gene3D" id="1.10.10.10">
    <property type="entry name" value="Winged helix-like DNA-binding domain superfamily/Winged helix DNA-binding domain"/>
    <property type="match status" value="1"/>
</dbReference>
<organism evidence="3 4">
    <name type="scientific">Halorussus limi</name>
    <dbReference type="NCBI Taxonomy" id="2938695"/>
    <lineage>
        <taxon>Archaea</taxon>
        <taxon>Methanobacteriati</taxon>
        <taxon>Methanobacteriota</taxon>
        <taxon>Stenosarchaea group</taxon>
        <taxon>Halobacteria</taxon>
        <taxon>Halobacteriales</taxon>
        <taxon>Haladaptataceae</taxon>
        <taxon>Halorussus</taxon>
    </lineage>
</organism>
<name>A0A8U0HTN7_9EURY</name>
<dbReference type="InterPro" id="IPR057527">
    <property type="entry name" value="HVO_A0261-like_N"/>
</dbReference>
<feature type="domain" description="HVO-A0261-like N-terminal" evidence="2">
    <location>
        <begin position="15"/>
        <end position="89"/>
    </location>
</feature>
<dbReference type="SUPFAM" id="SSF46785">
    <property type="entry name" value="Winged helix' DNA-binding domain"/>
    <property type="match status" value="1"/>
</dbReference>
<evidence type="ECO:0000259" key="2">
    <source>
        <dbReference type="Pfam" id="PF25213"/>
    </source>
</evidence>
<dbReference type="InterPro" id="IPR011991">
    <property type="entry name" value="ArsR-like_HTH"/>
</dbReference>
<dbReference type="Proteomes" id="UP000830729">
    <property type="component" value="Chromosome"/>
</dbReference>
<dbReference type="GeneID" id="72186969"/>
<dbReference type="InterPro" id="IPR036388">
    <property type="entry name" value="WH-like_DNA-bd_sf"/>
</dbReference>
<sequence length="260" mass="28723">MSDDTDSILRDSIGTVVKRGAVLDRLAAGPATKRDLRDELDVSRSTVYKAVRELEDRGLVTETDEGVALTLVGRLLGEERRTFEERVAAVTDSESLLSVLPDDAPVTTDLLVGAETVRGERHAPTRPVEYIDDFVRRTDRIVGFTPVVLPQYVDMFHEEVVGDDLTADLVLEAPVVEYLRESHGERLDEALATGRLSIRRTDETLPFGLVVAEGEGLVLIIYDEAGDLRGVLLNDTPAALEWGAELFRTYWDRASELDSA</sequence>
<reference evidence="3 4" key="1">
    <citation type="submission" date="2022-04" db="EMBL/GenBank/DDBJ databases">
        <title>Diverse halophilic archaea isolated from saline environments.</title>
        <authorList>
            <person name="Cui H.-L."/>
        </authorList>
    </citation>
    <scope>NUCLEOTIDE SEQUENCE [LARGE SCALE GENOMIC DNA]</scope>
    <source>
        <strain evidence="3 4">XZYJT49</strain>
    </source>
</reference>
<accession>A0A8U0HTN7</accession>
<dbReference type="RefSeq" id="WP_248650303.1">
    <property type="nucleotide sequence ID" value="NZ_CP096659.1"/>
</dbReference>
<proteinExistence type="predicted"/>
<gene>
    <name evidence="3" type="ORF">M0R89_17180</name>
</gene>
<dbReference type="Pfam" id="PF25213">
    <property type="entry name" value="HVO_A0261_N"/>
    <property type="match status" value="1"/>
</dbReference>
<evidence type="ECO:0000259" key="1">
    <source>
        <dbReference type="Pfam" id="PF08350"/>
    </source>
</evidence>
<protein>
    <submittedName>
        <fullName evidence="3">DUF1724 domain-containing protein</fullName>
    </submittedName>
</protein>
<dbReference type="EMBL" id="CP096659">
    <property type="protein sequence ID" value="UPV74257.1"/>
    <property type="molecule type" value="Genomic_DNA"/>
</dbReference>
<dbReference type="KEGG" id="halx:M0R89_17180"/>
<evidence type="ECO:0000313" key="3">
    <source>
        <dbReference type="EMBL" id="UPV74257.1"/>
    </source>
</evidence>
<dbReference type="AlphaFoldDB" id="A0A8U0HTN7"/>